<evidence type="ECO:0000313" key="1">
    <source>
        <dbReference type="EMBL" id="SDI54873.1"/>
    </source>
</evidence>
<name>A0A1G8LGV3_9PSED</name>
<dbReference type="OrthoDB" id="7009428at2"/>
<evidence type="ECO:0000313" key="2">
    <source>
        <dbReference type="Proteomes" id="UP000199636"/>
    </source>
</evidence>
<organism evidence="1 2">
    <name type="scientific">Pseudomonas panipatensis</name>
    <dbReference type="NCBI Taxonomy" id="428992"/>
    <lineage>
        <taxon>Bacteria</taxon>
        <taxon>Pseudomonadati</taxon>
        <taxon>Pseudomonadota</taxon>
        <taxon>Gammaproteobacteria</taxon>
        <taxon>Pseudomonadales</taxon>
        <taxon>Pseudomonadaceae</taxon>
        <taxon>Pseudomonas</taxon>
    </lineage>
</organism>
<proteinExistence type="predicted"/>
<accession>A0A1G8LGV3</accession>
<gene>
    <name evidence="1" type="ORF">SAMN05216272_111145</name>
</gene>
<keyword evidence="2" id="KW-1185">Reference proteome</keyword>
<dbReference type="STRING" id="428992.SAMN05216272_111145"/>
<dbReference type="Proteomes" id="UP000199636">
    <property type="component" value="Unassembled WGS sequence"/>
</dbReference>
<sequence length="66" mass="7644">MASQTIEEQFERVEEFTTLLGAAELNAANTWEEQFTADMRANFQRFGARMFLSESQHTTLERIANQ</sequence>
<dbReference type="RefSeq" id="WP_090266893.1">
    <property type="nucleotide sequence ID" value="NZ_FNDS01000011.1"/>
</dbReference>
<dbReference type="EMBL" id="FNDS01000011">
    <property type="protein sequence ID" value="SDI54873.1"/>
    <property type="molecule type" value="Genomic_DNA"/>
</dbReference>
<dbReference type="AlphaFoldDB" id="A0A1G8LGV3"/>
<protein>
    <submittedName>
        <fullName evidence="1">Uncharacterized protein</fullName>
    </submittedName>
</protein>
<reference evidence="2" key="1">
    <citation type="submission" date="2016-10" db="EMBL/GenBank/DDBJ databases">
        <authorList>
            <person name="Varghese N."/>
            <person name="Submissions S."/>
        </authorList>
    </citation>
    <scope>NUCLEOTIDE SEQUENCE [LARGE SCALE GENOMIC DNA]</scope>
    <source>
        <strain evidence="2">CCM 7469</strain>
    </source>
</reference>